<sequence>MHHVVKVHHFSNTVYTLGVQQLRNFFRAKLGPIALGTRHRRQARGRKVKLPHRRSLCIVDHKFYTGDAQHIRDFVRVYKHAGRAAQNSRLTKIFRCQHSAFHMHVNIDTTGRKVAVCAVIALAAHLAGLFAFCTHPHHYAIQHINLGRVNLPRHHIDKTDVLYRQVARQLAHCCRDQFTAIQ</sequence>
<evidence type="ECO:0000313" key="1">
    <source>
        <dbReference type="EMBL" id="MPM74751.1"/>
    </source>
</evidence>
<proteinExistence type="predicted"/>
<dbReference type="EMBL" id="VSSQ01026175">
    <property type="protein sequence ID" value="MPM74751.1"/>
    <property type="molecule type" value="Genomic_DNA"/>
</dbReference>
<reference evidence="1" key="1">
    <citation type="submission" date="2019-08" db="EMBL/GenBank/DDBJ databases">
        <authorList>
            <person name="Kucharzyk K."/>
            <person name="Murdoch R.W."/>
            <person name="Higgins S."/>
            <person name="Loffler F."/>
        </authorList>
    </citation>
    <scope>NUCLEOTIDE SEQUENCE</scope>
</reference>
<comment type="caution">
    <text evidence="1">The sequence shown here is derived from an EMBL/GenBank/DDBJ whole genome shotgun (WGS) entry which is preliminary data.</text>
</comment>
<gene>
    <name evidence="1" type="ORF">SDC9_121740</name>
</gene>
<name>A0A645CCW4_9ZZZZ</name>
<dbReference type="AlphaFoldDB" id="A0A645CCW4"/>
<protein>
    <submittedName>
        <fullName evidence="1">Uncharacterized protein</fullName>
    </submittedName>
</protein>
<organism evidence="1">
    <name type="scientific">bioreactor metagenome</name>
    <dbReference type="NCBI Taxonomy" id="1076179"/>
    <lineage>
        <taxon>unclassified sequences</taxon>
        <taxon>metagenomes</taxon>
        <taxon>ecological metagenomes</taxon>
    </lineage>
</organism>
<accession>A0A645CCW4</accession>